<dbReference type="STRING" id="459349.CLOAM0938"/>
<reference evidence="1 2" key="1">
    <citation type="journal article" date="2008" name="J. Bacteriol.">
        <title>'Candidatus Cloacamonas acidaminovorans': genome sequence reconstruction provides a first glimpse of a new bacterial division.</title>
        <authorList>
            <person name="Pelletier E."/>
            <person name="Kreimeyer A."/>
            <person name="Bocs S."/>
            <person name="Rouy Z."/>
            <person name="Gyapay G."/>
            <person name="Chouari R."/>
            <person name="Riviere D."/>
            <person name="Ganesan A."/>
            <person name="Daegelen P."/>
            <person name="Sghir A."/>
            <person name="Cohen G.N."/>
            <person name="Medigue C."/>
            <person name="Weissenbach J."/>
            <person name="Le Paslier D."/>
        </authorList>
    </citation>
    <scope>NUCLEOTIDE SEQUENCE [LARGE SCALE GENOMIC DNA]</scope>
    <source>
        <strain evidence="2">Evry</strain>
    </source>
</reference>
<accession>B0VHJ6</accession>
<evidence type="ECO:0000313" key="2">
    <source>
        <dbReference type="Proteomes" id="UP000002019"/>
    </source>
</evidence>
<name>B0VHJ6_CLOAI</name>
<keyword evidence="2" id="KW-1185">Reference proteome</keyword>
<sequence length="41" mass="4897">MLFSERYGYEPQKPLQVESMDVDLKTAIHNIIVEFQRSNRI</sequence>
<proteinExistence type="predicted"/>
<gene>
    <name evidence="1" type="ordered locus">CLOAM0938</name>
</gene>
<dbReference type="Proteomes" id="UP000002019">
    <property type="component" value="Chromosome"/>
</dbReference>
<organism evidence="1 2">
    <name type="scientific">Cloacimonas acidaminovorans (strain Evry)</name>
    <dbReference type="NCBI Taxonomy" id="459349"/>
    <lineage>
        <taxon>Bacteria</taxon>
        <taxon>Pseudomonadati</taxon>
        <taxon>Candidatus Cloacimonadota</taxon>
        <taxon>Candidatus Cloacimonadia</taxon>
        <taxon>Candidatus Cloacimonadales</taxon>
        <taxon>Candidatus Cloacimonadaceae</taxon>
        <taxon>Candidatus Cloacimonas</taxon>
    </lineage>
</organism>
<evidence type="ECO:0000313" key="1">
    <source>
        <dbReference type="EMBL" id="CAO80811.1"/>
    </source>
</evidence>
<protein>
    <submittedName>
        <fullName evidence="1">Uncharacterized protein</fullName>
    </submittedName>
</protein>
<dbReference type="KEGG" id="caci:CLOAM0938"/>
<dbReference type="AlphaFoldDB" id="B0VHJ6"/>
<dbReference type="EMBL" id="CU466930">
    <property type="protein sequence ID" value="CAO80811.1"/>
    <property type="molecule type" value="Genomic_DNA"/>
</dbReference>
<dbReference type="HOGENOM" id="CLU_3267777_0_0_0"/>